<protein>
    <submittedName>
        <fullName evidence="2">Uncharacterized protein</fullName>
    </submittedName>
</protein>
<dbReference type="PANTHER" id="PTHR40644:SF1">
    <property type="entry name" value="UPF0653 PROTEIN C607.02C"/>
    <property type="match status" value="1"/>
</dbReference>
<evidence type="ECO:0000313" key="2">
    <source>
        <dbReference type="EMBL" id="KAH6686147.1"/>
    </source>
</evidence>
<feature type="compositionally biased region" description="Basic residues" evidence="1">
    <location>
        <begin position="224"/>
        <end position="234"/>
    </location>
</feature>
<sequence length="277" mass="31484">MPHKHTRREQDDSQFNLPPSEIARPLPVNRSNKHNDGKKGPAEKVAKKRKAQGSQDDAPRAFKRLMAFANGKKTRSGLDDGAKQPKRKAANSTTAATAATTPAQTSDVATELPTIRPGEKLSDFAARVDQALPLSGLVTKTVKDGKDVTGLKVRRTTKERKMHKLYDQWREEDRKIKERRAEAQEEETERQIDEDLANGTWRDWTKDYSKDVARDDEAADKKQSKSKTKKKNKKRKEDDPWKEFEKKHAEPRRGLHDVVQAPPELRGPGNKLKVRDI</sequence>
<feature type="compositionally biased region" description="Basic and acidic residues" evidence="1">
    <location>
        <begin position="33"/>
        <end position="45"/>
    </location>
</feature>
<dbReference type="PANTHER" id="PTHR40644">
    <property type="entry name" value="UPF0653 PROTEIN C607.02C"/>
    <property type="match status" value="1"/>
</dbReference>
<evidence type="ECO:0000256" key="1">
    <source>
        <dbReference type="SAM" id="MobiDB-lite"/>
    </source>
</evidence>
<name>A0A9P8VBZ2_9PEZI</name>
<feature type="region of interest" description="Disordered" evidence="1">
    <location>
        <begin position="178"/>
        <end position="277"/>
    </location>
</feature>
<dbReference type="Proteomes" id="UP000770015">
    <property type="component" value="Unassembled WGS sequence"/>
</dbReference>
<feature type="compositionally biased region" description="Low complexity" evidence="1">
    <location>
        <begin position="90"/>
        <end position="105"/>
    </location>
</feature>
<keyword evidence="3" id="KW-1185">Reference proteome</keyword>
<dbReference type="AlphaFoldDB" id="A0A9P8VBZ2"/>
<gene>
    <name evidence="2" type="ORF">F5X68DRAFT_276227</name>
</gene>
<evidence type="ECO:0000313" key="3">
    <source>
        <dbReference type="Proteomes" id="UP000770015"/>
    </source>
</evidence>
<organism evidence="2 3">
    <name type="scientific">Plectosphaerella plurivora</name>
    <dbReference type="NCBI Taxonomy" id="936078"/>
    <lineage>
        <taxon>Eukaryota</taxon>
        <taxon>Fungi</taxon>
        <taxon>Dikarya</taxon>
        <taxon>Ascomycota</taxon>
        <taxon>Pezizomycotina</taxon>
        <taxon>Sordariomycetes</taxon>
        <taxon>Hypocreomycetidae</taxon>
        <taxon>Glomerellales</taxon>
        <taxon>Plectosphaerellaceae</taxon>
        <taxon>Plectosphaerella</taxon>
    </lineage>
</organism>
<accession>A0A9P8VBZ2</accession>
<dbReference type="EMBL" id="JAGSXJ010000013">
    <property type="protein sequence ID" value="KAH6686147.1"/>
    <property type="molecule type" value="Genomic_DNA"/>
</dbReference>
<feature type="region of interest" description="Disordered" evidence="1">
    <location>
        <begin position="1"/>
        <end position="114"/>
    </location>
</feature>
<proteinExistence type="predicted"/>
<dbReference type="OrthoDB" id="5876637at2759"/>
<feature type="compositionally biased region" description="Basic and acidic residues" evidence="1">
    <location>
        <begin position="203"/>
        <end position="223"/>
    </location>
</feature>
<feature type="compositionally biased region" description="Basic and acidic residues" evidence="1">
    <location>
        <begin position="235"/>
        <end position="256"/>
    </location>
</feature>
<feature type="compositionally biased region" description="Basic and acidic residues" evidence="1">
    <location>
        <begin position="178"/>
        <end position="193"/>
    </location>
</feature>
<reference evidence="2" key="1">
    <citation type="journal article" date="2021" name="Nat. Commun.">
        <title>Genetic determinants of endophytism in the Arabidopsis root mycobiome.</title>
        <authorList>
            <person name="Mesny F."/>
            <person name="Miyauchi S."/>
            <person name="Thiergart T."/>
            <person name="Pickel B."/>
            <person name="Atanasova L."/>
            <person name="Karlsson M."/>
            <person name="Huettel B."/>
            <person name="Barry K.W."/>
            <person name="Haridas S."/>
            <person name="Chen C."/>
            <person name="Bauer D."/>
            <person name="Andreopoulos W."/>
            <person name="Pangilinan J."/>
            <person name="LaButti K."/>
            <person name="Riley R."/>
            <person name="Lipzen A."/>
            <person name="Clum A."/>
            <person name="Drula E."/>
            <person name="Henrissat B."/>
            <person name="Kohler A."/>
            <person name="Grigoriev I.V."/>
            <person name="Martin F.M."/>
            <person name="Hacquard S."/>
        </authorList>
    </citation>
    <scope>NUCLEOTIDE SEQUENCE</scope>
    <source>
        <strain evidence="2">MPI-SDFR-AT-0117</strain>
    </source>
</reference>
<comment type="caution">
    <text evidence="2">The sequence shown here is derived from an EMBL/GenBank/DDBJ whole genome shotgun (WGS) entry which is preliminary data.</text>
</comment>